<evidence type="ECO:0000256" key="1">
    <source>
        <dbReference type="SAM" id="MobiDB-lite"/>
    </source>
</evidence>
<dbReference type="EMBL" id="HBEO01002813">
    <property type="protein sequence ID" value="CAD8468585.1"/>
    <property type="molecule type" value="Transcribed_RNA"/>
</dbReference>
<dbReference type="Pfam" id="PF01451">
    <property type="entry name" value="LMWPc"/>
    <property type="match status" value="1"/>
</dbReference>
<feature type="region of interest" description="Disordered" evidence="1">
    <location>
        <begin position="224"/>
        <end position="255"/>
    </location>
</feature>
<feature type="signal peptide" evidence="2">
    <location>
        <begin position="1"/>
        <end position="29"/>
    </location>
</feature>
<proteinExistence type="predicted"/>
<dbReference type="Gene3D" id="3.40.50.2300">
    <property type="match status" value="1"/>
</dbReference>
<reference evidence="4" key="1">
    <citation type="submission" date="2021-01" db="EMBL/GenBank/DDBJ databases">
        <authorList>
            <person name="Corre E."/>
            <person name="Pelletier E."/>
            <person name="Niang G."/>
            <person name="Scheremetjew M."/>
            <person name="Finn R."/>
            <person name="Kale V."/>
            <person name="Holt S."/>
            <person name="Cochrane G."/>
            <person name="Meng A."/>
            <person name="Brown T."/>
            <person name="Cohen L."/>
        </authorList>
    </citation>
    <scope>NUCLEOTIDE SEQUENCE</scope>
    <source>
        <strain evidence="4">CCMP325</strain>
    </source>
</reference>
<dbReference type="InterPro" id="IPR036196">
    <property type="entry name" value="Ptyr_pPase_sf"/>
</dbReference>
<protein>
    <recommendedName>
        <fullName evidence="3">Phosphotyrosine protein phosphatase I domain-containing protein</fullName>
    </recommendedName>
</protein>
<evidence type="ECO:0000259" key="3">
    <source>
        <dbReference type="Pfam" id="PF01451"/>
    </source>
</evidence>
<sequence length="255" mass="28945">MLHLEGQRRRPGNWLLVTLIFISSLRSEAVEIPSSMDGTLTPEAHAQIYSNPTCLELMKHNRWRSWARRQNVDLRYAPSLVKLCFVCLTNTESSKLAETYVNSYIASNGLSHRLKVESRGVGGGRKDWYLPNGWSLFHGKEPDQVLVNSAQEFNLRLSGNAKPIDPESILDADHILCYGKEAYDELLEAASHWEKGGLLNDYLVKIRLMPGGHAPCNAETEVNMQRSNGRKEMKNQRQKKPFKHFSKTAKSSLNH</sequence>
<feature type="chain" id="PRO_5031520988" description="Phosphotyrosine protein phosphatase I domain-containing protein" evidence="2">
    <location>
        <begin position="30"/>
        <end position="255"/>
    </location>
</feature>
<feature type="compositionally biased region" description="Basic residues" evidence="1">
    <location>
        <begin position="236"/>
        <end position="247"/>
    </location>
</feature>
<organism evidence="4">
    <name type="scientific">Hanusia phi</name>
    <dbReference type="NCBI Taxonomy" id="3032"/>
    <lineage>
        <taxon>Eukaryota</taxon>
        <taxon>Cryptophyceae</taxon>
        <taxon>Pyrenomonadales</taxon>
        <taxon>Geminigeraceae</taxon>
        <taxon>Hanusia</taxon>
    </lineage>
</organism>
<dbReference type="InterPro" id="IPR023485">
    <property type="entry name" value="Ptyr_pPase"/>
</dbReference>
<feature type="domain" description="Phosphotyrosine protein phosphatase I" evidence="3">
    <location>
        <begin position="84"/>
        <end position="202"/>
    </location>
</feature>
<name>A0A7S0DXT9_9CRYP</name>
<dbReference type="AlphaFoldDB" id="A0A7S0DXT9"/>
<keyword evidence="2" id="KW-0732">Signal</keyword>
<accession>A0A7S0DXT9</accession>
<dbReference type="SUPFAM" id="SSF52788">
    <property type="entry name" value="Phosphotyrosine protein phosphatases I"/>
    <property type="match status" value="1"/>
</dbReference>
<evidence type="ECO:0000313" key="4">
    <source>
        <dbReference type="EMBL" id="CAD8468585.1"/>
    </source>
</evidence>
<evidence type="ECO:0000256" key="2">
    <source>
        <dbReference type="SAM" id="SignalP"/>
    </source>
</evidence>
<gene>
    <name evidence="4" type="ORF">HPHI1048_LOCUS1994</name>
</gene>